<protein>
    <submittedName>
        <fullName evidence="1">Uncharacterized protein</fullName>
    </submittedName>
</protein>
<gene>
    <name evidence="1" type="ORF">HMPREF0372_00135</name>
</gene>
<organism evidence="1 2">
    <name type="scientific">Flavonifractor plautii ATCC 29863</name>
    <dbReference type="NCBI Taxonomy" id="411475"/>
    <lineage>
        <taxon>Bacteria</taxon>
        <taxon>Bacillati</taxon>
        <taxon>Bacillota</taxon>
        <taxon>Clostridia</taxon>
        <taxon>Eubacteriales</taxon>
        <taxon>Oscillospiraceae</taxon>
        <taxon>Flavonifractor</taxon>
    </lineage>
</organism>
<comment type="caution">
    <text evidence="1">The sequence shown here is derived from an EMBL/GenBank/DDBJ whole genome shotgun (WGS) entry which is preliminary data.</text>
</comment>
<evidence type="ECO:0000313" key="2">
    <source>
        <dbReference type="Proteomes" id="UP000004459"/>
    </source>
</evidence>
<evidence type="ECO:0000313" key="1">
    <source>
        <dbReference type="EMBL" id="EHM55178.1"/>
    </source>
</evidence>
<reference evidence="1 2" key="1">
    <citation type="submission" date="2011-08" db="EMBL/GenBank/DDBJ databases">
        <authorList>
            <person name="Weinstock G."/>
            <person name="Sodergren E."/>
            <person name="Clifton S."/>
            <person name="Fulton L."/>
            <person name="Fulton B."/>
            <person name="Courtney L."/>
            <person name="Fronick C."/>
            <person name="Harrison M."/>
            <person name="Strong C."/>
            <person name="Farmer C."/>
            <person name="Delahaunty K."/>
            <person name="Markovic C."/>
            <person name="Hall O."/>
            <person name="Minx P."/>
            <person name="Tomlinson C."/>
            <person name="Mitreva M."/>
            <person name="Hou S."/>
            <person name="Chen J."/>
            <person name="Wollam A."/>
            <person name="Pepin K.H."/>
            <person name="Johnson M."/>
            <person name="Bhonagiri V."/>
            <person name="Zhang X."/>
            <person name="Suruliraj S."/>
            <person name="Warren W."/>
            <person name="Chinwalla A."/>
            <person name="Mardis E.R."/>
            <person name="Wilson R.K."/>
        </authorList>
    </citation>
    <scope>NUCLEOTIDE SEQUENCE [LARGE SCALE GENOMIC DNA]</scope>
    <source>
        <strain evidence="1 2">ATCC 29863</strain>
    </source>
</reference>
<dbReference type="Proteomes" id="UP000004459">
    <property type="component" value="Unassembled WGS sequence"/>
</dbReference>
<dbReference type="EMBL" id="AGCK01000013">
    <property type="protein sequence ID" value="EHM55178.1"/>
    <property type="molecule type" value="Genomic_DNA"/>
</dbReference>
<proteinExistence type="predicted"/>
<accession>G9YKX5</accession>
<name>G9YKX5_FLAPL</name>
<dbReference type="AlphaFoldDB" id="G9YKX5"/>
<dbReference type="HOGENOM" id="CLU_2023312_0_0_9"/>
<sequence>MMFPIQHNQERRASMSEELSTAVSNFSSASTPRYRWQQAAAGNHPQQAELLEKLEQTCLKLGRPPNREELVPALRIELNAVFGSLHSALLQLGWTPFSMPVARGFHRKRRKQKKTGRRTGSI</sequence>